<comment type="caution">
    <text evidence="1">The sequence shown here is derived from an EMBL/GenBank/DDBJ whole genome shotgun (WGS) entry which is preliminary data.</text>
</comment>
<gene>
    <name evidence="1" type="ORF">EV646_101337</name>
</gene>
<evidence type="ECO:0000313" key="2">
    <source>
        <dbReference type="Proteomes" id="UP000295573"/>
    </source>
</evidence>
<accession>A0A4R2J082</accession>
<evidence type="ECO:0000313" key="1">
    <source>
        <dbReference type="EMBL" id="TCO51354.1"/>
    </source>
</evidence>
<name>A0A4R2J082_9ACTN</name>
<dbReference type="Proteomes" id="UP000295573">
    <property type="component" value="Unassembled WGS sequence"/>
</dbReference>
<protein>
    <submittedName>
        <fullName evidence="1">Uncharacterized protein</fullName>
    </submittedName>
</protein>
<dbReference type="EMBL" id="SLWR01000001">
    <property type="protein sequence ID" value="TCO51354.1"/>
    <property type="molecule type" value="Genomic_DNA"/>
</dbReference>
<reference evidence="1 2" key="1">
    <citation type="journal article" date="2015" name="Stand. Genomic Sci.">
        <title>Genomic Encyclopedia of Bacterial and Archaeal Type Strains, Phase III: the genomes of soil and plant-associated and newly described type strains.</title>
        <authorList>
            <person name="Whitman W.B."/>
            <person name="Woyke T."/>
            <person name="Klenk H.P."/>
            <person name="Zhou Y."/>
            <person name="Lilburn T.G."/>
            <person name="Beck B.J."/>
            <person name="De Vos P."/>
            <person name="Vandamme P."/>
            <person name="Eisen J.A."/>
            <person name="Garrity G."/>
            <person name="Hugenholtz P."/>
            <person name="Kyrpides N.C."/>
        </authorList>
    </citation>
    <scope>NUCLEOTIDE SEQUENCE [LARGE SCALE GENOMIC DNA]</scope>
    <source>
        <strain evidence="1 2">VKM Ac-2541</strain>
    </source>
</reference>
<dbReference type="AlphaFoldDB" id="A0A4R2J082"/>
<keyword evidence="2" id="KW-1185">Reference proteome</keyword>
<sequence length="84" mass="9356">MYDDEQPDAQLEATPRALPKEVQVFIGGHWLSATAHATRYGRRGHQVLIDHYGRLVWVSASRLRPLSARVPNQAGHSDDAARPS</sequence>
<organism evidence="1 2">
    <name type="scientific">Kribbella antiqua</name>
    <dbReference type="NCBI Taxonomy" id="2512217"/>
    <lineage>
        <taxon>Bacteria</taxon>
        <taxon>Bacillati</taxon>
        <taxon>Actinomycetota</taxon>
        <taxon>Actinomycetes</taxon>
        <taxon>Propionibacteriales</taxon>
        <taxon>Kribbellaceae</taxon>
        <taxon>Kribbella</taxon>
    </lineage>
</organism>
<proteinExistence type="predicted"/>